<dbReference type="InterPro" id="IPR034015">
    <property type="entry name" value="M1_LTA4H"/>
</dbReference>
<sequence>MKKIPSIIFLLLMSFLSAQQKSYYQQFAKYKMEIDVDAANFTYKGSQSITYTNNSPDELHEVYFHLYWNAFRPNSMMDQRAQAQGKMGDSRLQTNGVSRLQSIPKNEEGAQNIHFIKQNGRDLKFEIQETVMKVQLAAPLKPNATTTFTMEWDAVVPKQIRRAGRNSSEGIDMTMTQWYPKIAEYDYDGWAAFDYVGREFHAPFADFEVSIKIDKDYIIGAGGTLENPREVKGYAEKSEITPDENGKVTWRWTAKSILDFAWAADRDYFVDSFTILDGPKVYFVYQKNERTKFWEESKPFVTKFFQLMNATFGRYVYPSYAFIQGGDGGMEYGMCTLMLGEHSTLERLCGLMFHEAAHSWYQHMLASNESMYPWLDEGFTSYAEDYAMYRLFPPENPVPNPFFDTVQRYINFTKRGMETPASWLADHHDGGAAYSHASYVKGQMFLIELGYIIGEPALSTVMKEFYNEWKMKHPAPRDFMHIAQKVSGMDLKWFYHYWINTTKTIDYAIKDVKYGAAETTVTLINKGGVPMPIDFGVLTKDGKITTYNIPTNLTRNRKKQDVYGEFTTLNFWPWTQKEYSFTLPFSKSEIAALGIDFSQRLADVNPEDNFIDLTNSKNGKR</sequence>
<keyword evidence="2" id="KW-0862">Zinc</keyword>
<feature type="active site" description="Proton donor" evidence="1">
    <location>
        <position position="439"/>
    </location>
</feature>
<dbReference type="STRING" id="1118202.SAMN05443429_10457"/>
<evidence type="ECO:0000313" key="6">
    <source>
        <dbReference type="Proteomes" id="UP000184335"/>
    </source>
</evidence>
<dbReference type="GO" id="GO:0008237">
    <property type="term" value="F:metallopeptidase activity"/>
    <property type="evidence" value="ECO:0007669"/>
    <property type="project" value="InterPro"/>
</dbReference>
<evidence type="ECO:0000313" key="5">
    <source>
        <dbReference type="EMBL" id="SHI75335.1"/>
    </source>
</evidence>
<feature type="chain" id="PRO_5012951757" evidence="3">
    <location>
        <begin position="19"/>
        <end position="621"/>
    </location>
</feature>
<feature type="signal peptide" evidence="3">
    <location>
        <begin position="1"/>
        <end position="18"/>
    </location>
</feature>
<comment type="cofactor">
    <cofactor evidence="2">
        <name>Zn(2+)</name>
        <dbReference type="ChEBI" id="CHEBI:29105"/>
    </cofactor>
    <text evidence="2">Binds 1 zinc ion per subunit.</text>
</comment>
<feature type="binding site" evidence="2">
    <location>
        <position position="354"/>
    </location>
    <ligand>
        <name>Zn(2+)</name>
        <dbReference type="ChEBI" id="CHEBI:29105"/>
        <note>catalytic</note>
    </ligand>
</feature>
<evidence type="ECO:0000256" key="1">
    <source>
        <dbReference type="PIRSR" id="PIRSR634015-1"/>
    </source>
</evidence>
<feature type="binding site" evidence="2">
    <location>
        <position position="358"/>
    </location>
    <ligand>
        <name>Zn(2+)</name>
        <dbReference type="ChEBI" id="CHEBI:29105"/>
        <note>catalytic</note>
    </ligand>
</feature>
<proteinExistence type="predicted"/>
<keyword evidence="2" id="KW-0479">Metal-binding</keyword>
<protein>
    <submittedName>
        <fullName evidence="5">Peptidase family M1</fullName>
    </submittedName>
</protein>
<dbReference type="CDD" id="cd09604">
    <property type="entry name" value="M1_APN_like"/>
    <property type="match status" value="1"/>
</dbReference>
<feature type="binding site" evidence="2">
    <location>
        <position position="377"/>
    </location>
    <ligand>
        <name>Zn(2+)</name>
        <dbReference type="ChEBI" id="CHEBI:29105"/>
        <note>catalytic</note>
    </ligand>
</feature>
<evidence type="ECO:0000259" key="4">
    <source>
        <dbReference type="Pfam" id="PF01433"/>
    </source>
</evidence>
<feature type="active site" description="Proton acceptor" evidence="1">
    <location>
        <position position="355"/>
    </location>
</feature>
<reference evidence="5 6" key="1">
    <citation type="submission" date="2016-11" db="EMBL/GenBank/DDBJ databases">
        <authorList>
            <person name="Jaros S."/>
            <person name="Januszkiewicz K."/>
            <person name="Wedrychowicz H."/>
        </authorList>
    </citation>
    <scope>NUCLEOTIDE SEQUENCE [LARGE SCALE GENOMIC DNA]</scope>
    <source>
        <strain evidence="5 6">DSM 25479</strain>
    </source>
</reference>
<dbReference type="GO" id="GO:0008270">
    <property type="term" value="F:zinc ion binding"/>
    <property type="evidence" value="ECO:0007669"/>
    <property type="project" value="InterPro"/>
</dbReference>
<name>A0A1M6DQ78_9FLAO</name>
<dbReference type="RefSeq" id="WP_073179069.1">
    <property type="nucleotide sequence ID" value="NZ_FQYI01000004.1"/>
</dbReference>
<dbReference type="InterPro" id="IPR027268">
    <property type="entry name" value="Peptidase_M4/M1_CTD_sf"/>
</dbReference>
<feature type="domain" description="Peptidase M1 membrane alanine aminopeptidase" evidence="4">
    <location>
        <begin position="343"/>
        <end position="498"/>
    </location>
</feature>
<dbReference type="Pfam" id="PF01433">
    <property type="entry name" value="Peptidase_M1"/>
    <property type="match status" value="1"/>
</dbReference>
<accession>A0A1M6DQ78</accession>
<dbReference type="InterPro" id="IPR014782">
    <property type="entry name" value="Peptidase_M1_dom"/>
</dbReference>
<dbReference type="PANTHER" id="PTHR45726:SF3">
    <property type="entry name" value="LEUKOTRIENE A-4 HYDROLASE"/>
    <property type="match status" value="1"/>
</dbReference>
<keyword evidence="3" id="KW-0732">Signal</keyword>
<dbReference type="Gene3D" id="1.10.390.10">
    <property type="entry name" value="Neutral Protease Domain 2"/>
    <property type="match status" value="1"/>
</dbReference>
<dbReference type="SUPFAM" id="SSF55486">
    <property type="entry name" value="Metalloproteases ('zincins'), catalytic domain"/>
    <property type="match status" value="1"/>
</dbReference>
<dbReference type="Proteomes" id="UP000184335">
    <property type="component" value="Unassembled WGS sequence"/>
</dbReference>
<dbReference type="AlphaFoldDB" id="A0A1M6DQ78"/>
<organism evidence="5 6">
    <name type="scientific">Cruoricaptor ignavus</name>
    <dbReference type="NCBI Taxonomy" id="1118202"/>
    <lineage>
        <taxon>Bacteria</taxon>
        <taxon>Pseudomonadati</taxon>
        <taxon>Bacteroidota</taxon>
        <taxon>Flavobacteriia</taxon>
        <taxon>Flavobacteriales</taxon>
        <taxon>Weeksellaceae</taxon>
        <taxon>Cruoricaptor</taxon>
    </lineage>
</organism>
<evidence type="ECO:0000256" key="2">
    <source>
        <dbReference type="PIRSR" id="PIRSR634015-3"/>
    </source>
</evidence>
<gene>
    <name evidence="5" type="ORF">SAMN05443429_10457</name>
</gene>
<dbReference type="OrthoDB" id="9814383at2"/>
<keyword evidence="6" id="KW-1185">Reference proteome</keyword>
<evidence type="ECO:0000256" key="3">
    <source>
        <dbReference type="SAM" id="SignalP"/>
    </source>
</evidence>
<dbReference type="PANTHER" id="PTHR45726">
    <property type="entry name" value="LEUKOTRIENE A-4 HYDROLASE"/>
    <property type="match status" value="1"/>
</dbReference>
<dbReference type="EMBL" id="FQYI01000004">
    <property type="protein sequence ID" value="SHI75335.1"/>
    <property type="molecule type" value="Genomic_DNA"/>
</dbReference>